<accession>C9KPF6</accession>
<sequence length="44" mass="4736">MASFPMSIISCEQGRCKMKTSSTASRSPFPVRGEGLGLVKPCQM</sequence>
<organism evidence="1 2">
    <name type="scientific">Mitsuokella multacida DSM 20544</name>
    <dbReference type="NCBI Taxonomy" id="500635"/>
    <lineage>
        <taxon>Bacteria</taxon>
        <taxon>Bacillati</taxon>
        <taxon>Bacillota</taxon>
        <taxon>Negativicutes</taxon>
        <taxon>Selenomonadales</taxon>
        <taxon>Selenomonadaceae</taxon>
        <taxon>Mitsuokella</taxon>
    </lineage>
</organism>
<dbReference type="HOGENOM" id="CLU_3218711_0_0_9"/>
<dbReference type="AlphaFoldDB" id="C9KPF6"/>
<reference evidence="1" key="1">
    <citation type="submission" date="2009-09" db="EMBL/GenBank/DDBJ databases">
        <authorList>
            <person name="Weinstock G."/>
            <person name="Sodergren E."/>
            <person name="Clifton S."/>
            <person name="Fulton L."/>
            <person name="Fulton B."/>
            <person name="Courtney L."/>
            <person name="Fronick C."/>
            <person name="Harrison M."/>
            <person name="Strong C."/>
            <person name="Farmer C."/>
            <person name="Delahaunty K."/>
            <person name="Markovic C."/>
            <person name="Hall O."/>
            <person name="Minx P."/>
            <person name="Tomlinson C."/>
            <person name="Mitreva M."/>
            <person name="Nelson J."/>
            <person name="Hou S."/>
            <person name="Wollam A."/>
            <person name="Pepin K.H."/>
            <person name="Johnson M."/>
            <person name="Bhonagiri V."/>
            <person name="Nash W.E."/>
            <person name="Warren W."/>
            <person name="Chinwalla A."/>
            <person name="Mardis E.R."/>
            <person name="Wilson R.K."/>
        </authorList>
    </citation>
    <scope>NUCLEOTIDE SEQUENCE [LARGE SCALE GENOMIC DNA]</scope>
    <source>
        <strain evidence="1">DSM 20544</strain>
    </source>
</reference>
<evidence type="ECO:0000313" key="1">
    <source>
        <dbReference type="EMBL" id="EEX68111.1"/>
    </source>
</evidence>
<gene>
    <name evidence="1" type="ORF">MITSMUL_05113</name>
</gene>
<comment type="caution">
    <text evidence="1">The sequence shown here is derived from an EMBL/GenBank/DDBJ whole genome shotgun (WGS) entry which is preliminary data.</text>
</comment>
<proteinExistence type="predicted"/>
<dbReference type="Proteomes" id="UP000003671">
    <property type="component" value="Unassembled WGS sequence"/>
</dbReference>
<evidence type="ECO:0000313" key="2">
    <source>
        <dbReference type="Proteomes" id="UP000003671"/>
    </source>
</evidence>
<dbReference type="EMBL" id="ABWK02000020">
    <property type="protein sequence ID" value="EEX68111.1"/>
    <property type="molecule type" value="Genomic_DNA"/>
</dbReference>
<name>C9KPF6_9FIRM</name>
<protein>
    <submittedName>
        <fullName evidence="1">Uncharacterized protein</fullName>
    </submittedName>
</protein>
<dbReference type="STRING" id="500635.MITSMUL_05113"/>
<keyword evidence="2" id="KW-1185">Reference proteome</keyword>